<dbReference type="AlphaFoldDB" id="U9THG4"/>
<organism evidence="1">
    <name type="scientific">Rhizophagus irregularis (strain DAOM 181602 / DAOM 197198 / MUCL 43194)</name>
    <name type="common">Arbuscular mycorrhizal fungus</name>
    <name type="synonym">Glomus intraradices</name>
    <dbReference type="NCBI Taxonomy" id="747089"/>
    <lineage>
        <taxon>Eukaryota</taxon>
        <taxon>Fungi</taxon>
        <taxon>Fungi incertae sedis</taxon>
        <taxon>Mucoromycota</taxon>
        <taxon>Glomeromycotina</taxon>
        <taxon>Glomeromycetes</taxon>
        <taxon>Glomerales</taxon>
        <taxon>Glomeraceae</taxon>
        <taxon>Rhizophagus</taxon>
    </lineage>
</organism>
<dbReference type="EMBL" id="KI295463">
    <property type="protein sequence ID" value="ESA02786.1"/>
    <property type="molecule type" value="Genomic_DNA"/>
</dbReference>
<accession>U9THG4</accession>
<evidence type="ECO:0000313" key="1">
    <source>
        <dbReference type="EMBL" id="ESA02786.1"/>
    </source>
</evidence>
<dbReference type="HOGENOM" id="CLU_1723324_0_0_1"/>
<gene>
    <name evidence="1" type="ORF">GLOINDRAFT_6176</name>
</gene>
<reference evidence="1" key="1">
    <citation type="submission" date="2013-07" db="EMBL/GenBank/DDBJ databases">
        <title>The genome of an arbuscular mycorrhizal fungus provides insights into the evolution of the oldest plant symbiosis.</title>
        <authorList>
            <consortium name="DOE Joint Genome Institute"/>
            <person name="Tisserant E."/>
            <person name="Malbreil M."/>
            <person name="Kuo A."/>
            <person name="Kohler A."/>
            <person name="Symeonidi A."/>
            <person name="Balestrini R."/>
            <person name="Charron P."/>
            <person name="Duensing N."/>
            <person name="Frei-dit-Frey N."/>
            <person name="Gianinazzi-Pearson V."/>
            <person name="Gilbert B."/>
            <person name="Handa Y."/>
            <person name="Hijri M."/>
            <person name="Kaul R."/>
            <person name="Kawaguchi M."/>
            <person name="Krajinski F."/>
            <person name="Lammers P."/>
            <person name="Lapierre D."/>
            <person name="Masclaux F.G."/>
            <person name="Murat C."/>
            <person name="Morin E."/>
            <person name="Ndikumana S."/>
            <person name="Pagni M."/>
            <person name="Petitpierre D."/>
            <person name="Requena N."/>
            <person name="Rosikiewicz P."/>
            <person name="Riley R."/>
            <person name="Saito K."/>
            <person name="San Clemente H."/>
            <person name="Shapiro H."/>
            <person name="van Tuinen D."/>
            <person name="Becard G."/>
            <person name="Bonfante P."/>
            <person name="Paszkowski U."/>
            <person name="Shachar-Hill Y."/>
            <person name="Young J.P."/>
            <person name="Sanders I.R."/>
            <person name="Henrissat B."/>
            <person name="Rensing S.A."/>
            <person name="Grigoriev I.V."/>
            <person name="Corradi N."/>
            <person name="Roux C."/>
            <person name="Martin F."/>
        </authorList>
    </citation>
    <scope>NUCLEOTIDE SEQUENCE</scope>
    <source>
        <strain evidence="1">DAOM 197198</strain>
    </source>
</reference>
<protein>
    <submittedName>
        <fullName evidence="1">Uncharacterized protein</fullName>
    </submittedName>
</protein>
<name>U9THG4_RHIID</name>
<sequence>MGICSKSRTSSASDSTNLVSKNDFNLLKNTLQKIIHGFIEIFLNLHPNSKLSGKSKPRNNFETIDSKIITFQHVELISRWIGKLDITDDLPPLTKFLEDTPRLNRNTSDITENYVLSRVVDENRAIWYHQSCDPTFGNSDLVLYLLIDNHQK</sequence>
<proteinExistence type="predicted"/>